<keyword evidence="2" id="KW-1185">Reference proteome</keyword>
<reference evidence="1 2" key="1">
    <citation type="submission" date="2013-09" db="EMBL/GenBank/DDBJ databases">
        <title>Corchorus capsularis genome sequencing.</title>
        <authorList>
            <person name="Alam M."/>
            <person name="Haque M.S."/>
            <person name="Islam M.S."/>
            <person name="Emdad E.M."/>
            <person name="Islam M.M."/>
            <person name="Ahmed B."/>
            <person name="Halim A."/>
            <person name="Hossen Q.M.M."/>
            <person name="Hossain M.Z."/>
            <person name="Ahmed R."/>
            <person name="Khan M.M."/>
            <person name="Islam R."/>
            <person name="Rashid M.M."/>
            <person name="Khan S.A."/>
            <person name="Rahman M.S."/>
            <person name="Alam M."/>
        </authorList>
    </citation>
    <scope>NUCLEOTIDE SEQUENCE [LARGE SCALE GENOMIC DNA]</scope>
    <source>
        <strain evidence="2">cv. CVL-1</strain>
        <tissue evidence="1">Whole seedling</tissue>
    </source>
</reference>
<proteinExistence type="predicted"/>
<accession>A0A1R3HPF3</accession>
<protein>
    <submittedName>
        <fullName evidence="1">Cytoskeleton-associated protein 5</fullName>
    </submittedName>
</protein>
<name>A0A1R3HPF3_COCAP</name>
<dbReference type="Proteomes" id="UP000188268">
    <property type="component" value="Unassembled WGS sequence"/>
</dbReference>
<dbReference type="EMBL" id="AWWV01011493">
    <property type="protein sequence ID" value="OMO72041.1"/>
    <property type="molecule type" value="Genomic_DNA"/>
</dbReference>
<gene>
    <name evidence="1" type="ORF">CCACVL1_17980</name>
</gene>
<feature type="non-terminal residue" evidence="1">
    <location>
        <position position="1"/>
    </location>
</feature>
<organism evidence="1 2">
    <name type="scientific">Corchorus capsularis</name>
    <name type="common">Jute</name>
    <dbReference type="NCBI Taxonomy" id="210143"/>
    <lineage>
        <taxon>Eukaryota</taxon>
        <taxon>Viridiplantae</taxon>
        <taxon>Streptophyta</taxon>
        <taxon>Embryophyta</taxon>
        <taxon>Tracheophyta</taxon>
        <taxon>Spermatophyta</taxon>
        <taxon>Magnoliopsida</taxon>
        <taxon>eudicotyledons</taxon>
        <taxon>Gunneridae</taxon>
        <taxon>Pentapetalae</taxon>
        <taxon>rosids</taxon>
        <taxon>malvids</taxon>
        <taxon>Malvales</taxon>
        <taxon>Malvaceae</taxon>
        <taxon>Grewioideae</taxon>
        <taxon>Apeibeae</taxon>
        <taxon>Corchorus</taxon>
    </lineage>
</organism>
<evidence type="ECO:0000313" key="2">
    <source>
        <dbReference type="Proteomes" id="UP000188268"/>
    </source>
</evidence>
<dbReference type="AlphaFoldDB" id="A0A1R3HPF3"/>
<feature type="non-terminal residue" evidence="1">
    <location>
        <position position="53"/>
    </location>
</feature>
<sequence>VGIFLRRSGLGWCRPSPPQLLHPHRLQLLDRTSATAAAYFNVTTAASHVHLAP</sequence>
<comment type="caution">
    <text evidence="1">The sequence shown here is derived from an EMBL/GenBank/DDBJ whole genome shotgun (WGS) entry which is preliminary data.</text>
</comment>
<evidence type="ECO:0000313" key="1">
    <source>
        <dbReference type="EMBL" id="OMO72041.1"/>
    </source>
</evidence>